<dbReference type="RefSeq" id="WP_267665545.1">
    <property type="nucleotide sequence ID" value="NZ_JAODIX010000071.1"/>
</dbReference>
<dbReference type="Gene3D" id="3.40.1360.10">
    <property type="match status" value="1"/>
</dbReference>
<dbReference type="SUPFAM" id="SSF56731">
    <property type="entry name" value="DNA primase core"/>
    <property type="match status" value="1"/>
</dbReference>
<keyword evidence="3" id="KW-1185">Reference proteome</keyword>
<feature type="compositionally biased region" description="Acidic residues" evidence="1">
    <location>
        <begin position="956"/>
        <end position="969"/>
    </location>
</feature>
<evidence type="ECO:0008006" key="4">
    <source>
        <dbReference type="Google" id="ProtNLM"/>
    </source>
</evidence>
<comment type="caution">
    <text evidence="2">The sequence shown here is derived from an EMBL/GenBank/DDBJ whole genome shotgun (WGS) entry which is preliminary data.</text>
</comment>
<feature type="compositionally biased region" description="Polar residues" evidence="1">
    <location>
        <begin position="108"/>
        <end position="118"/>
    </location>
</feature>
<evidence type="ECO:0000256" key="1">
    <source>
        <dbReference type="SAM" id="MobiDB-lite"/>
    </source>
</evidence>
<name>A0ABD5YJ18_9EURY</name>
<organism evidence="2 3">
    <name type="scientific">Halorubrum yunnanense</name>
    <dbReference type="NCBI Taxonomy" id="1526162"/>
    <lineage>
        <taxon>Archaea</taxon>
        <taxon>Methanobacteriati</taxon>
        <taxon>Methanobacteriota</taxon>
        <taxon>Stenosarchaea group</taxon>
        <taxon>Halobacteria</taxon>
        <taxon>Halobacteriales</taxon>
        <taxon>Haloferacaceae</taxon>
        <taxon>Halorubrum</taxon>
    </lineage>
</organism>
<sequence length="1113" mass="122186">MGQTAAGEPRAEPNSTLVDADPEDLRLSPTPDLGAVQACLEEAARFFHSQLDTTIDNNVTWNDEQAFEAGYRKPETPREYFTALDEPDPAYPVEQDPEAADAMPANEDAQTSGIQSTEDAAENTGEPEDFAAAEQPYQFLGADHRGWSDDLVADKQLGWAPAFGKELFFHLESKGFSHHTMVATGLFTKPRDAYGENEEGEEYVDYTTLDDPDNPDDLSCLFRGRYIFPYYDEDGKVAFFIGRQPDFDTEHGTHPEDFTKGKYAKLATTKNYTIADEPIYGRETIVEGEPLAITEGMADAITAHAHGIPCISPVTKSFKMKHRDVLADIVKRRGIPDVYFLQDSDPPKRVVLAEEDQDHDERRCERDMNIRELFCTGEFPGDEMFTQKLVVEAARDGTLQAKLDDQDLRVAPPADADVDADETTPVMADEVPVHLLETQGEFRATGPISEVIELHQHGPGVDSAVNMGRVLDTHTPSPDDTFTGTVQAAADVYREEVLEGDVDPVEDDHELWENVANRLGMIDVDTETDAVSESADADGQTELVPEDDPDHIDYGGTNVWLVELPQFGDEKRDLDDFLQEGWLALTPPAEWALRLSLGNNPTVPDDVTETPATAPAWMQTLADRADPVGEYPTGMAPNSLGFPTANDLPQTVGAISPDGMVADLPIYDPHIIPSDPDADRGEIAASHRWPVTDVNTLTSEHKTLRPMPDAPGVYPPLSLFGFIPTIHPSQHPAATGSIGGLVTGAGTQMDVDPQEIEARVEEGDYRELTGSHNPLWTLTLRDLGLTPGSRGKNPFGHFGESENYFVVIDDEIAYCHKRNALYNFQHFALCDMGKRDPKHSASGQNLDDLEYLHLWTYARQNNLIPEHTPIPLKGLVGYAIEHEFCEADDLEEFGGSEEDSDDDDDESNGDSGGQNTAGKRALKLPDGTYISVLKDIEERTGYTPARLADSDRSGGDDGDESSEPADAPDVDTASIALDTMTDRYGTLVTDDGFPHPMVQFANIFLDIDDDLDSSSKGDGATPASDLRSAYNAWAQINTHKLGKEADVTADDLDLSTYPAGGFVSKFRAELDIDPVSKKVSLEGRGRPRCWLGFELTNGSEKLVDLEDKFPIDE</sequence>
<feature type="compositionally biased region" description="Acidic residues" evidence="1">
    <location>
        <begin position="893"/>
        <end position="908"/>
    </location>
</feature>
<dbReference type="AlphaFoldDB" id="A0ABD5YJ18"/>
<accession>A0ABD5YJ18</accession>
<feature type="region of interest" description="Disordered" evidence="1">
    <location>
        <begin position="1"/>
        <end position="31"/>
    </location>
</feature>
<feature type="region of interest" description="Disordered" evidence="1">
    <location>
        <begin position="893"/>
        <end position="921"/>
    </location>
</feature>
<dbReference type="InterPro" id="IPR037068">
    <property type="entry name" value="DNA_primase_core_N_sf"/>
</dbReference>
<gene>
    <name evidence="2" type="ORF">ACFQMK_14675</name>
</gene>
<proteinExistence type="predicted"/>
<feature type="region of interest" description="Disordered" evidence="1">
    <location>
        <begin position="941"/>
        <end position="971"/>
    </location>
</feature>
<dbReference type="EMBL" id="JBHSZZ010000071">
    <property type="protein sequence ID" value="MFC7188096.1"/>
    <property type="molecule type" value="Genomic_DNA"/>
</dbReference>
<protein>
    <recommendedName>
        <fullName evidence="4">DNA primase</fullName>
    </recommendedName>
</protein>
<reference evidence="2 3" key="1">
    <citation type="journal article" date="2019" name="Int. J. Syst. Evol. Microbiol.">
        <title>The Global Catalogue of Microorganisms (GCM) 10K type strain sequencing project: providing services to taxonomists for standard genome sequencing and annotation.</title>
        <authorList>
            <consortium name="The Broad Institute Genomics Platform"/>
            <consortium name="The Broad Institute Genome Sequencing Center for Infectious Disease"/>
            <person name="Wu L."/>
            <person name="Ma J."/>
        </authorList>
    </citation>
    <scope>NUCLEOTIDE SEQUENCE [LARGE SCALE GENOMIC DNA]</scope>
    <source>
        <strain evidence="2 3">Q85</strain>
    </source>
</reference>
<evidence type="ECO:0000313" key="3">
    <source>
        <dbReference type="Proteomes" id="UP001596390"/>
    </source>
</evidence>
<dbReference type="Proteomes" id="UP001596390">
    <property type="component" value="Unassembled WGS sequence"/>
</dbReference>
<feature type="region of interest" description="Disordered" evidence="1">
    <location>
        <begin position="84"/>
        <end position="126"/>
    </location>
</feature>
<evidence type="ECO:0000313" key="2">
    <source>
        <dbReference type="EMBL" id="MFC7188096.1"/>
    </source>
</evidence>
<dbReference type="Gene3D" id="3.90.980.10">
    <property type="entry name" value="DNA primase, catalytic core, N-terminal domain"/>
    <property type="match status" value="1"/>
</dbReference>